<reference evidence="3 4" key="2">
    <citation type="submission" date="2020-03" db="EMBL/GenBank/DDBJ databases">
        <title>Bacillus aquiflavi sp. nov., isolated from yellow water of strong flavor Chinese baijiu in Yibin region of China.</title>
        <authorList>
            <person name="Xie J."/>
        </authorList>
    </citation>
    <scope>NUCLEOTIDE SEQUENCE [LARGE SCALE GENOMIC DNA]</scope>
    <source>
        <strain evidence="3 4">Gsoil 114</strain>
    </source>
</reference>
<feature type="compositionally biased region" description="Low complexity" evidence="1">
    <location>
        <begin position="205"/>
        <end position="243"/>
    </location>
</feature>
<dbReference type="SUPFAM" id="SSF48452">
    <property type="entry name" value="TPR-like"/>
    <property type="match status" value="1"/>
</dbReference>
<name>A0A6M0P651_9BACI</name>
<keyword evidence="2" id="KW-0732">Signal</keyword>
<comment type="caution">
    <text evidence="3">The sequence shown here is derived from an EMBL/GenBank/DDBJ whole genome shotgun (WGS) entry which is preliminary data.</text>
</comment>
<dbReference type="PROSITE" id="PS51257">
    <property type="entry name" value="PROKAR_LIPOPROTEIN"/>
    <property type="match status" value="1"/>
</dbReference>
<dbReference type="AlphaFoldDB" id="A0A6M0P651"/>
<feature type="compositionally biased region" description="Polar residues" evidence="1">
    <location>
        <begin position="177"/>
        <end position="204"/>
    </location>
</feature>
<proteinExistence type="predicted"/>
<reference evidence="3 4" key="1">
    <citation type="submission" date="2020-02" db="EMBL/GenBank/DDBJ databases">
        <authorList>
            <person name="Feng H."/>
        </authorList>
    </citation>
    <scope>NUCLEOTIDE SEQUENCE [LARGE SCALE GENOMIC DNA]</scope>
    <source>
        <strain evidence="3 4">Gsoil 114</strain>
    </source>
</reference>
<dbReference type="Proteomes" id="UP000476934">
    <property type="component" value="Unassembled WGS sequence"/>
</dbReference>
<feature type="region of interest" description="Disordered" evidence="1">
    <location>
        <begin position="177"/>
        <end position="250"/>
    </location>
</feature>
<dbReference type="InterPro" id="IPR011990">
    <property type="entry name" value="TPR-like_helical_dom_sf"/>
</dbReference>
<dbReference type="EMBL" id="JAAIWK010000005">
    <property type="protein sequence ID" value="NEY19380.1"/>
    <property type="molecule type" value="Genomic_DNA"/>
</dbReference>
<dbReference type="Gene3D" id="1.25.40.10">
    <property type="entry name" value="Tetratricopeptide repeat domain"/>
    <property type="match status" value="1"/>
</dbReference>
<evidence type="ECO:0000256" key="1">
    <source>
        <dbReference type="SAM" id="MobiDB-lite"/>
    </source>
</evidence>
<sequence>MKKLSILVIALLLVGCTPQAYSDNLTKGKDAFNDGDYSKAVSLFEKAQNEKETDEISSYIKATQLLLDSEQAIKQGKLDISLKKAKQVVAMKGNDSLLKRAKSKAKSLIHKDQTLLRQKKSLEKSIKKGKALLANNQYDEANDVLNKALSKNTLEHPAISEQKSTIKSLIKQAVNGAKTSASDTEQTSAQPQKSSSDNTKSNQDTSSKATSSNTNTNTNQQEGSSQGSSQSSSQSSDQSQDSGTNQGTNQSLTQEEAVNLVKQYLGVDSDDKTIVQYDHDDGQGNYIIHVYEKVIDDPSTGVGHSVTRGWYSVNKKTKKITAQ</sequence>
<protein>
    <recommendedName>
        <fullName evidence="5">Lipoprotein</fullName>
    </recommendedName>
</protein>
<feature type="chain" id="PRO_5026935716" description="Lipoprotein" evidence="2">
    <location>
        <begin position="23"/>
        <end position="323"/>
    </location>
</feature>
<evidence type="ECO:0000313" key="3">
    <source>
        <dbReference type="EMBL" id="NEY19380.1"/>
    </source>
</evidence>
<gene>
    <name evidence="3" type="ORF">G4D61_05280</name>
</gene>
<keyword evidence="4" id="KW-1185">Reference proteome</keyword>
<evidence type="ECO:0008006" key="5">
    <source>
        <dbReference type="Google" id="ProtNLM"/>
    </source>
</evidence>
<evidence type="ECO:0000256" key="2">
    <source>
        <dbReference type="SAM" id="SignalP"/>
    </source>
</evidence>
<dbReference type="RefSeq" id="WP_163173395.1">
    <property type="nucleotide sequence ID" value="NZ_JAAIWK010000005.1"/>
</dbReference>
<organism evidence="3 4">
    <name type="scientific">Heyndrickxia ginsengihumi</name>
    <dbReference type="NCBI Taxonomy" id="363870"/>
    <lineage>
        <taxon>Bacteria</taxon>
        <taxon>Bacillati</taxon>
        <taxon>Bacillota</taxon>
        <taxon>Bacilli</taxon>
        <taxon>Bacillales</taxon>
        <taxon>Bacillaceae</taxon>
        <taxon>Heyndrickxia</taxon>
    </lineage>
</organism>
<accession>A0A6M0P651</accession>
<feature type="signal peptide" evidence="2">
    <location>
        <begin position="1"/>
        <end position="22"/>
    </location>
</feature>
<evidence type="ECO:0000313" key="4">
    <source>
        <dbReference type="Proteomes" id="UP000476934"/>
    </source>
</evidence>